<dbReference type="Proteomes" id="UP001367676">
    <property type="component" value="Unassembled WGS sequence"/>
</dbReference>
<dbReference type="GO" id="GO:0005778">
    <property type="term" value="C:peroxisomal membrane"/>
    <property type="evidence" value="ECO:0007669"/>
    <property type="project" value="TreeGrafter"/>
</dbReference>
<feature type="compositionally biased region" description="Basic and acidic residues" evidence="3">
    <location>
        <begin position="1"/>
        <end position="10"/>
    </location>
</feature>
<dbReference type="GO" id="GO:0033328">
    <property type="term" value="F:peroxisome membrane targeting sequence binding"/>
    <property type="evidence" value="ECO:0007669"/>
    <property type="project" value="TreeGrafter"/>
</dbReference>
<protein>
    <recommendedName>
        <fullName evidence="2">Peroxin-19</fullName>
    </recommendedName>
</protein>
<proteinExistence type="inferred from homology"/>
<dbReference type="Pfam" id="PF04614">
    <property type="entry name" value="Pex19"/>
    <property type="match status" value="1"/>
</dbReference>
<reference evidence="4 5" key="1">
    <citation type="submission" date="2024-03" db="EMBL/GenBank/DDBJ databases">
        <title>Adaptation during the transition from Ophiocordyceps entomopathogen to insect associate is accompanied by gene loss and intensified selection.</title>
        <authorList>
            <person name="Ward C.M."/>
            <person name="Onetto C.A."/>
            <person name="Borneman A.R."/>
        </authorList>
    </citation>
    <scope>NUCLEOTIDE SEQUENCE [LARGE SCALE GENOMIC DNA]</scope>
    <source>
        <strain evidence="4">AWRI1</strain>
        <tissue evidence="4">Single Adult Female</tissue>
    </source>
</reference>
<keyword evidence="5" id="KW-1185">Reference proteome</keyword>
<name>A0AAN9XYY0_9HEMI</name>
<evidence type="ECO:0000256" key="3">
    <source>
        <dbReference type="SAM" id="MobiDB-lite"/>
    </source>
</evidence>
<gene>
    <name evidence="4" type="ORF">V9T40_011840</name>
</gene>
<dbReference type="PANTHER" id="PTHR12774">
    <property type="entry name" value="PEROXISOMAL BIOGENESIS FACTOR 19"/>
    <property type="match status" value="1"/>
</dbReference>
<feature type="region of interest" description="Disordered" evidence="3">
    <location>
        <begin position="1"/>
        <end position="60"/>
    </location>
</feature>
<organism evidence="4 5">
    <name type="scientific">Parthenolecanium corni</name>
    <dbReference type="NCBI Taxonomy" id="536013"/>
    <lineage>
        <taxon>Eukaryota</taxon>
        <taxon>Metazoa</taxon>
        <taxon>Ecdysozoa</taxon>
        <taxon>Arthropoda</taxon>
        <taxon>Hexapoda</taxon>
        <taxon>Insecta</taxon>
        <taxon>Pterygota</taxon>
        <taxon>Neoptera</taxon>
        <taxon>Paraneoptera</taxon>
        <taxon>Hemiptera</taxon>
        <taxon>Sternorrhyncha</taxon>
        <taxon>Coccoidea</taxon>
        <taxon>Coccidae</taxon>
        <taxon>Parthenolecanium</taxon>
    </lineage>
</organism>
<comment type="similarity">
    <text evidence="1">Belongs to the peroxin-19 family.</text>
</comment>
<evidence type="ECO:0000256" key="1">
    <source>
        <dbReference type="ARBA" id="ARBA00006326"/>
    </source>
</evidence>
<evidence type="ECO:0000256" key="2">
    <source>
        <dbReference type="ARBA" id="ARBA00029688"/>
    </source>
</evidence>
<dbReference type="GO" id="GO:0045046">
    <property type="term" value="P:protein import into peroxisome membrane"/>
    <property type="evidence" value="ECO:0007669"/>
    <property type="project" value="TreeGrafter"/>
</dbReference>
<evidence type="ECO:0000313" key="5">
    <source>
        <dbReference type="Proteomes" id="UP001367676"/>
    </source>
</evidence>
<dbReference type="InterPro" id="IPR006708">
    <property type="entry name" value="Pex19"/>
</dbReference>
<dbReference type="InterPro" id="IPR038322">
    <property type="entry name" value="Pex19_C_sf"/>
</dbReference>
<accession>A0AAN9XYY0</accession>
<dbReference type="EMBL" id="JBBCAQ010000036">
    <property type="protein sequence ID" value="KAK7575554.1"/>
    <property type="molecule type" value="Genomic_DNA"/>
</dbReference>
<comment type="caution">
    <text evidence="4">The sequence shown here is derived from an EMBL/GenBank/DDBJ whole genome shotgun (WGS) entry which is preliminary data.</text>
</comment>
<dbReference type="Gene3D" id="1.20.120.900">
    <property type="entry name" value="Pex19, mPTS binding domain"/>
    <property type="match status" value="1"/>
</dbReference>
<sequence>MTDTPAKKNESTISASSKSDDLNKLLKSALDDFDEPLPSSSEAPSKPAIEETAVTSENPQADFEEKFKHLLLADEDDASFSNKMTDLLMEVNKEIQQTVSESPSEGNDAVSQAINSLVENIEEIKDSITNDQFQGNFNMNDLKNDAMFPMMEQMFQMLMSKEVLYPSLLSVRDQYPSWLKDNSSKISAQEADRYTKQYNVIKKICVIFESESAADAEDVKQKKFIELLGLLEEMTALGQPPSDFAESLPSMAGANDVPDTCNTM</sequence>
<evidence type="ECO:0000313" key="4">
    <source>
        <dbReference type="EMBL" id="KAK7575554.1"/>
    </source>
</evidence>
<dbReference type="PANTHER" id="PTHR12774:SF2">
    <property type="entry name" value="PEROXISOMAL BIOGENESIS FACTOR 19"/>
    <property type="match status" value="1"/>
</dbReference>
<dbReference type="AlphaFoldDB" id="A0AAN9XYY0"/>